<dbReference type="EMBL" id="FXBJ01000002">
    <property type="protein sequence ID" value="SMH31273.1"/>
    <property type="molecule type" value="Genomic_DNA"/>
</dbReference>
<evidence type="ECO:0000256" key="9">
    <source>
        <dbReference type="RuleBase" id="RU365015"/>
    </source>
</evidence>
<dbReference type="AlphaFoldDB" id="A0A1X7N462"/>
<comment type="function">
    <text evidence="9">Enables the bacterium to metabolize sucrose as a sole carbon source.</text>
</comment>
<comment type="similarity">
    <text evidence="2 8">Belongs to the glycosyl hydrolase 32 family.</text>
</comment>
<dbReference type="Pfam" id="PF00251">
    <property type="entry name" value="Glyco_hydro_32N"/>
    <property type="match status" value="1"/>
</dbReference>
<evidence type="ECO:0000256" key="8">
    <source>
        <dbReference type="RuleBase" id="RU362110"/>
    </source>
</evidence>
<dbReference type="InterPro" id="IPR001362">
    <property type="entry name" value="Glyco_hydro_32"/>
</dbReference>
<comment type="catalytic activity">
    <reaction evidence="8">
        <text>Hydrolysis of terminal non-reducing beta-D-fructofuranoside residues in beta-D-fructofuranosides.</text>
        <dbReference type="EC" id="3.2.1.26"/>
    </reaction>
</comment>
<dbReference type="InterPro" id="IPR023296">
    <property type="entry name" value="Glyco_hydro_beta-prop_sf"/>
</dbReference>
<evidence type="ECO:0000256" key="6">
    <source>
        <dbReference type="ARBA" id="ARBA00023295"/>
    </source>
</evidence>
<evidence type="ECO:0000256" key="7">
    <source>
        <dbReference type="ARBA" id="ARBA00033367"/>
    </source>
</evidence>
<accession>A0A1X7N462</accession>
<gene>
    <name evidence="12" type="ORF">SAMN04488700_1245</name>
</gene>
<dbReference type="Pfam" id="PF08244">
    <property type="entry name" value="Glyco_hydro_32C"/>
    <property type="match status" value="1"/>
</dbReference>
<sequence>MAQNKTMGKYELGYHITPAKGLLNDPNGLIQFNGVYHVFYQWNQNGTTHTTKSWGHVISDDLIHWVDQPVALEPDQWFDKDGCYSGSAVAFEDKLYLFYTGNVRNEKNERESYQCLAVSKDGVHFEKKGPVIDQPSGYTAHIRDPKVWQNENNEWWMVLGAQKEDLTGDTLIYHSTDLIDWTFKGSLMDQIEDMGFMWECPDLTQFEGKSAFIFSPQGLTVKGDEFNNIYQSGYLTGDFTKAGKFLPDDYPFRELDRGFEFYAPQTFQDSKGRHILFGWMGVMEPEVEAAVPTIQDGWIHNLTIPRELDYANGQLIQRPVVELEKLRQGQPQVLIGKTKESLQLSTLQNELLFNWKEAAGSFAFQIRNEVLVEYNQDSGRIQVTRTNWLTKKRESRAVTLKRPLTQMQGFLESSTLELFINDGEEVFSLRYFQGQEVKTVAVSFCETGKEPEIIIYSLKH</sequence>
<dbReference type="Gene3D" id="2.115.10.20">
    <property type="entry name" value="Glycosyl hydrolase domain, family 43"/>
    <property type="match status" value="1"/>
</dbReference>
<dbReference type="InterPro" id="IPR013148">
    <property type="entry name" value="Glyco_hydro_32_N"/>
</dbReference>
<dbReference type="SUPFAM" id="SSF49899">
    <property type="entry name" value="Concanavalin A-like lectins/glucanases"/>
    <property type="match status" value="1"/>
</dbReference>
<dbReference type="GO" id="GO:0004564">
    <property type="term" value="F:beta-fructofuranosidase activity"/>
    <property type="evidence" value="ECO:0007669"/>
    <property type="project" value="UniProtKB-EC"/>
</dbReference>
<dbReference type="GO" id="GO:0005737">
    <property type="term" value="C:cytoplasm"/>
    <property type="evidence" value="ECO:0007669"/>
    <property type="project" value="UniProtKB-SubCell"/>
</dbReference>
<dbReference type="InterPro" id="IPR051214">
    <property type="entry name" value="GH32_Enzymes"/>
</dbReference>
<dbReference type="InterPro" id="IPR018053">
    <property type="entry name" value="Glyco_hydro_32_AS"/>
</dbReference>
<dbReference type="GO" id="GO:0005985">
    <property type="term" value="P:sucrose metabolic process"/>
    <property type="evidence" value="ECO:0007669"/>
    <property type="project" value="UniProtKB-UniPathway"/>
</dbReference>
<comment type="pathway">
    <text evidence="1 9">Glycan biosynthesis; sucrose metabolism.</text>
</comment>
<dbReference type="InterPro" id="IPR006232">
    <property type="entry name" value="Suc6P_hydrolase"/>
</dbReference>
<comment type="subcellular location">
    <subcellularLocation>
        <location evidence="9">Cytoplasm</location>
    </subcellularLocation>
</comment>
<protein>
    <recommendedName>
        <fullName evidence="4 8">Sucrose-6-phosphate hydrolase</fullName>
        <ecNumber evidence="3 8">3.2.1.26</ecNumber>
    </recommendedName>
    <alternativeName>
        <fullName evidence="7 9">Invertase</fullName>
    </alternativeName>
</protein>
<organism evidence="12 13">
    <name type="scientific">Carnobacterium iners</name>
    <dbReference type="NCBI Taxonomy" id="1073423"/>
    <lineage>
        <taxon>Bacteria</taxon>
        <taxon>Bacillati</taxon>
        <taxon>Bacillota</taxon>
        <taxon>Bacilli</taxon>
        <taxon>Lactobacillales</taxon>
        <taxon>Carnobacteriaceae</taxon>
        <taxon>Carnobacterium</taxon>
    </lineage>
</organism>
<dbReference type="NCBIfam" id="TIGR01322">
    <property type="entry name" value="scrB_fam"/>
    <property type="match status" value="1"/>
</dbReference>
<dbReference type="Proteomes" id="UP000193435">
    <property type="component" value="Unassembled WGS sequence"/>
</dbReference>
<dbReference type="UniPathway" id="UPA00238"/>
<dbReference type="PROSITE" id="PS00609">
    <property type="entry name" value="GLYCOSYL_HYDROL_F32"/>
    <property type="match status" value="1"/>
</dbReference>
<name>A0A1X7N462_9LACT</name>
<dbReference type="PANTHER" id="PTHR43101">
    <property type="entry name" value="BETA-FRUCTOSIDASE"/>
    <property type="match status" value="1"/>
</dbReference>
<evidence type="ECO:0000256" key="1">
    <source>
        <dbReference type="ARBA" id="ARBA00004914"/>
    </source>
</evidence>
<keyword evidence="9" id="KW-0963">Cytoplasm</keyword>
<evidence type="ECO:0000256" key="4">
    <source>
        <dbReference type="ARBA" id="ARBA00019623"/>
    </source>
</evidence>
<proteinExistence type="inferred from homology"/>
<evidence type="ECO:0000313" key="13">
    <source>
        <dbReference type="Proteomes" id="UP000193435"/>
    </source>
</evidence>
<dbReference type="SMART" id="SM00640">
    <property type="entry name" value="Glyco_32"/>
    <property type="match status" value="1"/>
</dbReference>
<keyword evidence="13" id="KW-1185">Reference proteome</keyword>
<dbReference type="Gene3D" id="2.60.120.560">
    <property type="entry name" value="Exo-inulinase, domain 1"/>
    <property type="match status" value="1"/>
</dbReference>
<evidence type="ECO:0000256" key="2">
    <source>
        <dbReference type="ARBA" id="ARBA00009902"/>
    </source>
</evidence>
<feature type="domain" description="Glycosyl hydrolase family 32 N-terminal" evidence="10">
    <location>
        <begin position="15"/>
        <end position="319"/>
    </location>
</feature>
<dbReference type="SUPFAM" id="SSF75005">
    <property type="entry name" value="Arabinanase/levansucrase/invertase"/>
    <property type="match status" value="1"/>
</dbReference>
<keyword evidence="9" id="KW-0119">Carbohydrate metabolism</keyword>
<evidence type="ECO:0000259" key="10">
    <source>
        <dbReference type="Pfam" id="PF00251"/>
    </source>
</evidence>
<evidence type="ECO:0000256" key="3">
    <source>
        <dbReference type="ARBA" id="ARBA00012758"/>
    </source>
</evidence>
<evidence type="ECO:0000313" key="12">
    <source>
        <dbReference type="EMBL" id="SMH31273.1"/>
    </source>
</evidence>
<feature type="domain" description="Glycosyl hydrolase family 32 C-terminal" evidence="11">
    <location>
        <begin position="322"/>
        <end position="448"/>
    </location>
</feature>
<dbReference type="InterPro" id="IPR013320">
    <property type="entry name" value="ConA-like_dom_sf"/>
</dbReference>
<reference evidence="12 13" key="1">
    <citation type="submission" date="2017-04" db="EMBL/GenBank/DDBJ databases">
        <authorList>
            <person name="Afonso C.L."/>
            <person name="Miller P.J."/>
            <person name="Scott M.A."/>
            <person name="Spackman E."/>
            <person name="Goraichik I."/>
            <person name="Dimitrov K.M."/>
            <person name="Suarez D.L."/>
            <person name="Swayne D.E."/>
        </authorList>
    </citation>
    <scope>NUCLEOTIDE SEQUENCE [LARGE SCALE GENOMIC DNA]</scope>
    <source>
        <strain evidence="12 13">LMG26642</strain>
    </source>
</reference>
<dbReference type="InterPro" id="IPR013189">
    <property type="entry name" value="Glyco_hydro_32_C"/>
</dbReference>
<dbReference type="EC" id="3.2.1.26" evidence="3 8"/>
<evidence type="ECO:0000256" key="5">
    <source>
        <dbReference type="ARBA" id="ARBA00022801"/>
    </source>
</evidence>
<dbReference type="PANTHER" id="PTHR43101:SF1">
    <property type="entry name" value="BETA-FRUCTOSIDASE"/>
    <property type="match status" value="1"/>
</dbReference>
<keyword evidence="5 8" id="KW-0378">Hydrolase</keyword>
<keyword evidence="6 8" id="KW-0326">Glycosidase</keyword>
<dbReference type="CDD" id="cd18623">
    <property type="entry name" value="GH32_ScrB-like"/>
    <property type="match status" value="1"/>
</dbReference>
<evidence type="ECO:0000259" key="11">
    <source>
        <dbReference type="Pfam" id="PF08244"/>
    </source>
</evidence>
<dbReference type="STRING" id="1073423.SAMN04488700_1245"/>
<dbReference type="OrthoDB" id="9759709at2"/>
<dbReference type="RefSeq" id="WP_085559424.1">
    <property type="nucleotide sequence ID" value="NZ_FOAH01000018.1"/>
</dbReference>